<name>A0ABU9Q5Z5_9BURK</name>
<feature type="modified residue" description="4-aspartylphosphate" evidence="2">
    <location>
        <position position="52"/>
    </location>
</feature>
<dbReference type="RefSeq" id="WP_201649426.1">
    <property type="nucleotide sequence ID" value="NZ_CAJHCS010000005.1"/>
</dbReference>
<evidence type="ECO:0000313" key="4">
    <source>
        <dbReference type="EMBL" id="MEM5284844.1"/>
    </source>
</evidence>
<feature type="domain" description="Response regulatory" evidence="3">
    <location>
        <begin position="3"/>
        <end position="113"/>
    </location>
</feature>
<evidence type="ECO:0000256" key="2">
    <source>
        <dbReference type="PROSITE-ProRule" id="PRU00169"/>
    </source>
</evidence>
<comment type="caution">
    <text evidence="4">The sequence shown here is derived from an EMBL/GenBank/DDBJ whole genome shotgun (WGS) entry which is preliminary data.</text>
</comment>
<organism evidence="4 5">
    <name type="scientific">Paraburkholderia sabiae</name>
    <dbReference type="NCBI Taxonomy" id="273251"/>
    <lineage>
        <taxon>Bacteria</taxon>
        <taxon>Pseudomonadati</taxon>
        <taxon>Pseudomonadota</taxon>
        <taxon>Betaproteobacteria</taxon>
        <taxon>Burkholderiales</taxon>
        <taxon>Burkholderiaceae</taxon>
        <taxon>Paraburkholderia</taxon>
    </lineage>
</organism>
<dbReference type="InterPro" id="IPR050595">
    <property type="entry name" value="Bact_response_regulator"/>
</dbReference>
<dbReference type="Proteomes" id="UP001494588">
    <property type="component" value="Unassembled WGS sequence"/>
</dbReference>
<evidence type="ECO:0000313" key="5">
    <source>
        <dbReference type="Proteomes" id="UP001494588"/>
    </source>
</evidence>
<protein>
    <submittedName>
        <fullName evidence="4">Response regulator</fullName>
    </submittedName>
</protein>
<evidence type="ECO:0000256" key="1">
    <source>
        <dbReference type="ARBA" id="ARBA00022553"/>
    </source>
</evidence>
<dbReference type="SMART" id="SM00448">
    <property type="entry name" value="REC"/>
    <property type="match status" value="1"/>
</dbReference>
<sequence length="208" mass="22725">MSRVLLVEDDANVRDALSAVLDGAGHDVTIAHDGAEAVRLAPVAHPQVIVSDVMMPTMDGPDMVRKIRSMPDFRQVPVILMSALITTPSVPVAAMLRKPFAPATLLEVLDKLGAIIVEQAKEQAKTNDEESACPVGACEARIRRGIELADDQEERIQRLQRLGFDTRLAEQLHDCMKGSVAALVRFKRTCHCSATPQRARAKPSNVRM</sequence>
<dbReference type="EMBL" id="JAZHGC010000003">
    <property type="protein sequence ID" value="MEM5284844.1"/>
    <property type="molecule type" value="Genomic_DNA"/>
</dbReference>
<keyword evidence="5" id="KW-1185">Reference proteome</keyword>
<dbReference type="CDD" id="cd17574">
    <property type="entry name" value="REC_OmpR"/>
    <property type="match status" value="1"/>
</dbReference>
<dbReference type="PANTHER" id="PTHR44591:SF3">
    <property type="entry name" value="RESPONSE REGULATORY DOMAIN-CONTAINING PROTEIN"/>
    <property type="match status" value="1"/>
</dbReference>
<dbReference type="SUPFAM" id="SSF52172">
    <property type="entry name" value="CheY-like"/>
    <property type="match status" value="1"/>
</dbReference>
<dbReference type="InterPro" id="IPR011006">
    <property type="entry name" value="CheY-like_superfamily"/>
</dbReference>
<keyword evidence="1 2" id="KW-0597">Phosphoprotein</keyword>
<gene>
    <name evidence="4" type="ORF">V4C55_03960</name>
</gene>
<dbReference type="PANTHER" id="PTHR44591">
    <property type="entry name" value="STRESS RESPONSE REGULATOR PROTEIN 1"/>
    <property type="match status" value="1"/>
</dbReference>
<accession>A0ABU9Q5Z5</accession>
<proteinExistence type="predicted"/>
<dbReference type="PROSITE" id="PS50110">
    <property type="entry name" value="RESPONSE_REGULATORY"/>
    <property type="match status" value="1"/>
</dbReference>
<evidence type="ECO:0000259" key="3">
    <source>
        <dbReference type="PROSITE" id="PS50110"/>
    </source>
</evidence>
<dbReference type="Gene3D" id="3.40.50.2300">
    <property type="match status" value="1"/>
</dbReference>
<reference evidence="4 5" key="1">
    <citation type="submission" date="2024-01" db="EMBL/GenBank/DDBJ databases">
        <title>The diversity of rhizobia nodulating Mimosa spp. in eleven states of Brazil covering several biomes is determined by host plant, location, and edaphic factors.</title>
        <authorList>
            <person name="Rouws L."/>
            <person name="Barauna A."/>
            <person name="Beukes C."/>
            <person name="De Faria S.M."/>
            <person name="Gross E."/>
            <person name="Dos Reis Junior F.B."/>
            <person name="Simon M."/>
            <person name="Maluk M."/>
            <person name="Odee D.W."/>
            <person name="Kenicer G."/>
            <person name="Young J.P.W."/>
            <person name="Reis V.M."/>
            <person name="Zilli J."/>
            <person name="James E.K."/>
        </authorList>
    </citation>
    <scope>NUCLEOTIDE SEQUENCE [LARGE SCALE GENOMIC DNA]</scope>
    <source>
        <strain evidence="4 5">JPY77</strain>
    </source>
</reference>
<dbReference type="InterPro" id="IPR001789">
    <property type="entry name" value="Sig_transdc_resp-reg_receiver"/>
</dbReference>
<dbReference type="Pfam" id="PF00072">
    <property type="entry name" value="Response_reg"/>
    <property type="match status" value="1"/>
</dbReference>